<comment type="similarity">
    <text evidence="1">Belongs to the eukaryotic ribosomal protein eL32 family.</text>
</comment>
<dbReference type="GO" id="GO:0022625">
    <property type="term" value="C:cytosolic large ribosomal subunit"/>
    <property type="evidence" value="ECO:0007669"/>
    <property type="project" value="TreeGrafter"/>
</dbReference>
<keyword evidence="5" id="KW-1185">Reference proteome</keyword>
<dbReference type="CDD" id="cd00513">
    <property type="entry name" value="Ribosomal_L32_L32e"/>
    <property type="match status" value="1"/>
</dbReference>
<keyword evidence="2 4" id="KW-0689">Ribosomal protein</keyword>
<dbReference type="InterPro" id="IPR001515">
    <property type="entry name" value="Ribosomal_eL32"/>
</dbReference>
<dbReference type="Proteomes" id="UP000660262">
    <property type="component" value="Unassembled WGS sequence"/>
</dbReference>
<dbReference type="GO" id="GO:0003735">
    <property type="term" value="F:structural constituent of ribosome"/>
    <property type="evidence" value="ECO:0007669"/>
    <property type="project" value="InterPro"/>
</dbReference>
<dbReference type="AlphaFoldDB" id="A0A830HLA0"/>
<dbReference type="SUPFAM" id="SSF52042">
    <property type="entry name" value="Ribosomal protein L32e"/>
    <property type="match status" value="1"/>
</dbReference>
<evidence type="ECO:0000313" key="5">
    <source>
        <dbReference type="Proteomes" id="UP000660262"/>
    </source>
</evidence>
<dbReference type="EMBL" id="BNJQ01000016">
    <property type="protein sequence ID" value="GHP07433.1"/>
    <property type="molecule type" value="Genomic_DNA"/>
</dbReference>
<evidence type="ECO:0000256" key="3">
    <source>
        <dbReference type="ARBA" id="ARBA00023274"/>
    </source>
</evidence>
<dbReference type="PANTHER" id="PTHR23413:SF1">
    <property type="entry name" value="RIBOSOMAL PROTEIN L32"/>
    <property type="match status" value="1"/>
</dbReference>
<dbReference type="OrthoDB" id="268693at2759"/>
<proteinExistence type="inferred from homology"/>
<dbReference type="GO" id="GO:0006412">
    <property type="term" value="P:translation"/>
    <property type="evidence" value="ECO:0007669"/>
    <property type="project" value="InterPro"/>
</dbReference>
<accession>A0A830HLA0</accession>
<dbReference type="PANTHER" id="PTHR23413">
    <property type="entry name" value="60S RIBOSOMAL PROTEIN L32 AND DNA-DIRECTED RNA POLYMERASE II, SUBUNIT N"/>
    <property type="match status" value="1"/>
</dbReference>
<organism evidence="4 5">
    <name type="scientific">Pycnococcus provasolii</name>
    <dbReference type="NCBI Taxonomy" id="41880"/>
    <lineage>
        <taxon>Eukaryota</taxon>
        <taxon>Viridiplantae</taxon>
        <taxon>Chlorophyta</taxon>
        <taxon>Pseudoscourfieldiophyceae</taxon>
        <taxon>Pseudoscourfieldiales</taxon>
        <taxon>Pycnococcaceae</taxon>
        <taxon>Pycnococcus</taxon>
    </lineage>
</organism>
<name>A0A830HLA0_9CHLO</name>
<dbReference type="Pfam" id="PF01655">
    <property type="entry name" value="Ribosomal_L32e"/>
    <property type="match status" value="1"/>
</dbReference>
<evidence type="ECO:0000256" key="2">
    <source>
        <dbReference type="ARBA" id="ARBA00022980"/>
    </source>
</evidence>
<sequence>MWKPGIPLPPLWTAWHRRRLPSCAWAIATPSKPHSDADERLLPVRRLAKMKPIKKVKKEVKKKTKFFRNQSDTELRVKTSWRRPRGIDGRCRRKFRGCVPMPNIGYGTNKKHRHILPNGFIKFVVNNVSDLEMLIMHNRSYCAEVAHNVGAAKRKDIVQRAKELNIALTNGKARLRSQEDD</sequence>
<evidence type="ECO:0000313" key="4">
    <source>
        <dbReference type="EMBL" id="GHP07433.1"/>
    </source>
</evidence>
<reference evidence="4" key="1">
    <citation type="submission" date="2020-10" db="EMBL/GenBank/DDBJ databases">
        <title>Unveiling of a novel bifunctional photoreceptor, Dualchrome1, isolated from a cosmopolitan green alga.</title>
        <authorList>
            <person name="Suzuki S."/>
            <person name="Kawachi M."/>
        </authorList>
    </citation>
    <scope>NUCLEOTIDE SEQUENCE</scope>
    <source>
        <strain evidence="4">NIES 2893</strain>
    </source>
</reference>
<comment type="caution">
    <text evidence="4">The sequence shown here is derived from an EMBL/GenBank/DDBJ whole genome shotgun (WGS) entry which is preliminary data.</text>
</comment>
<keyword evidence="3" id="KW-0687">Ribonucleoprotein</keyword>
<dbReference type="InterPro" id="IPR036351">
    <property type="entry name" value="Ribosomal_eL32_sf"/>
</dbReference>
<dbReference type="SMART" id="SM01393">
    <property type="entry name" value="Ribosomal_L32e"/>
    <property type="match status" value="1"/>
</dbReference>
<protein>
    <submittedName>
        <fullName evidence="4">60S ribosomal protein L32-1</fullName>
    </submittedName>
</protein>
<gene>
    <name evidence="4" type="ORF">PPROV_000617500</name>
</gene>
<evidence type="ECO:0000256" key="1">
    <source>
        <dbReference type="ARBA" id="ARBA00008431"/>
    </source>
</evidence>